<proteinExistence type="predicted"/>
<sequence>MKTKTLLKRTIKFAGLLTIFLVLISFKSEEPVSYGSIENSEQLIFNSNSSANLELGIMDNEAELVSKDAYVLLTIDTGKINERNLDSTVVFSNVEGNSVTNSGSPKDFVTTVYKNMKIYWSGEPKDGNSNAVIEILDIERKPNGGAKILRFSTKNHQKKGLEMKIKNKDVEGEELYNVKFSITEGNNIKYFTVDPKLQMGLGI</sequence>
<reference evidence="1 2" key="1">
    <citation type="submission" date="2018-10" db="EMBL/GenBank/DDBJ databases">
        <title>Genomic Encyclopedia of Archaeal and Bacterial Type Strains, Phase II (KMG-II): from individual species to whole genera.</title>
        <authorList>
            <person name="Goeker M."/>
        </authorList>
    </citation>
    <scope>NUCLEOTIDE SEQUENCE [LARGE SCALE GENOMIC DNA]</scope>
    <source>
        <strain evidence="1 2">DSM 19839</strain>
    </source>
</reference>
<accession>A0A495PM36</accession>
<dbReference type="AlphaFoldDB" id="A0A495PM36"/>
<dbReference type="Proteomes" id="UP000276282">
    <property type="component" value="Unassembled WGS sequence"/>
</dbReference>
<organism evidence="1 2">
    <name type="scientific">Gillisia mitskevichiae</name>
    <dbReference type="NCBI Taxonomy" id="270921"/>
    <lineage>
        <taxon>Bacteria</taxon>
        <taxon>Pseudomonadati</taxon>
        <taxon>Bacteroidota</taxon>
        <taxon>Flavobacteriia</taxon>
        <taxon>Flavobacteriales</taxon>
        <taxon>Flavobacteriaceae</taxon>
        <taxon>Gillisia</taxon>
    </lineage>
</organism>
<dbReference type="RefSeq" id="WP_121346116.1">
    <property type="nucleotide sequence ID" value="NZ_RBLG01000003.1"/>
</dbReference>
<dbReference type="EMBL" id="RBLG01000003">
    <property type="protein sequence ID" value="RKS50512.1"/>
    <property type="molecule type" value="Genomic_DNA"/>
</dbReference>
<keyword evidence="2" id="KW-1185">Reference proteome</keyword>
<evidence type="ECO:0000313" key="1">
    <source>
        <dbReference type="EMBL" id="RKS50512.1"/>
    </source>
</evidence>
<name>A0A495PM36_9FLAO</name>
<gene>
    <name evidence="1" type="ORF">BC962_2282</name>
</gene>
<evidence type="ECO:0000313" key="2">
    <source>
        <dbReference type="Proteomes" id="UP000276282"/>
    </source>
</evidence>
<dbReference type="OrthoDB" id="1443815at2"/>
<comment type="caution">
    <text evidence="1">The sequence shown here is derived from an EMBL/GenBank/DDBJ whole genome shotgun (WGS) entry which is preliminary data.</text>
</comment>
<protein>
    <submittedName>
        <fullName evidence="1">Uncharacterized protein</fullName>
    </submittedName>
</protein>